<feature type="compositionally biased region" description="Low complexity" evidence="1">
    <location>
        <begin position="638"/>
        <end position="648"/>
    </location>
</feature>
<name>A0A150GY39_GONPE</name>
<evidence type="ECO:0000313" key="2">
    <source>
        <dbReference type="EMBL" id="KXZ54749.1"/>
    </source>
</evidence>
<dbReference type="PANTHER" id="PTHR36492:SF2">
    <property type="entry name" value="[ACYL-CARRIER-PROTEIN] PHOSPHODIESTERASE PPTH"/>
    <property type="match status" value="1"/>
</dbReference>
<feature type="region of interest" description="Disordered" evidence="1">
    <location>
        <begin position="603"/>
        <end position="679"/>
    </location>
</feature>
<feature type="region of interest" description="Disordered" evidence="1">
    <location>
        <begin position="174"/>
        <end position="194"/>
    </location>
</feature>
<reference evidence="3" key="1">
    <citation type="journal article" date="2016" name="Nat. Commun.">
        <title>The Gonium pectorale genome demonstrates co-option of cell cycle regulation during the evolution of multicellularity.</title>
        <authorList>
            <person name="Hanschen E.R."/>
            <person name="Marriage T.N."/>
            <person name="Ferris P.J."/>
            <person name="Hamaji T."/>
            <person name="Toyoda A."/>
            <person name="Fujiyama A."/>
            <person name="Neme R."/>
            <person name="Noguchi H."/>
            <person name="Minakuchi Y."/>
            <person name="Suzuki M."/>
            <person name="Kawai-Toyooka H."/>
            <person name="Smith D.R."/>
            <person name="Sparks H."/>
            <person name="Anderson J."/>
            <person name="Bakaric R."/>
            <person name="Luria V."/>
            <person name="Karger A."/>
            <person name="Kirschner M.W."/>
            <person name="Durand P.M."/>
            <person name="Michod R.E."/>
            <person name="Nozaki H."/>
            <person name="Olson B.J."/>
        </authorList>
    </citation>
    <scope>NUCLEOTIDE SEQUENCE [LARGE SCALE GENOMIC DNA]</scope>
    <source>
        <strain evidence="3">NIES-2863</strain>
    </source>
</reference>
<feature type="compositionally biased region" description="Low complexity" evidence="1">
    <location>
        <begin position="67"/>
        <end position="91"/>
    </location>
</feature>
<dbReference type="STRING" id="33097.A0A150GY39"/>
<dbReference type="AlphaFoldDB" id="A0A150GY39"/>
<accession>A0A150GY39</accession>
<feature type="compositionally biased region" description="Low complexity" evidence="1">
    <location>
        <begin position="266"/>
        <end position="280"/>
    </location>
</feature>
<protein>
    <recommendedName>
        <fullName evidence="4">Calcineurin-like phosphoesterase domain-containing protein</fullName>
    </recommendedName>
</protein>
<organism evidence="2 3">
    <name type="scientific">Gonium pectorale</name>
    <name type="common">Green alga</name>
    <dbReference type="NCBI Taxonomy" id="33097"/>
    <lineage>
        <taxon>Eukaryota</taxon>
        <taxon>Viridiplantae</taxon>
        <taxon>Chlorophyta</taxon>
        <taxon>core chlorophytes</taxon>
        <taxon>Chlorophyceae</taxon>
        <taxon>CS clade</taxon>
        <taxon>Chlamydomonadales</taxon>
        <taxon>Volvocaceae</taxon>
        <taxon>Gonium</taxon>
    </lineage>
</organism>
<gene>
    <name evidence="2" type="ORF">GPECTOR_4g819</name>
</gene>
<proteinExistence type="predicted"/>
<feature type="compositionally biased region" description="Gly residues" evidence="1">
    <location>
        <begin position="510"/>
        <end position="530"/>
    </location>
</feature>
<dbReference type="CDD" id="cd00838">
    <property type="entry name" value="MPP_superfamily"/>
    <property type="match status" value="1"/>
</dbReference>
<evidence type="ECO:0008006" key="4">
    <source>
        <dbReference type="Google" id="ProtNLM"/>
    </source>
</evidence>
<dbReference type="EMBL" id="LSYV01000005">
    <property type="protein sequence ID" value="KXZ54749.1"/>
    <property type="molecule type" value="Genomic_DNA"/>
</dbReference>
<evidence type="ECO:0000313" key="3">
    <source>
        <dbReference type="Proteomes" id="UP000075714"/>
    </source>
</evidence>
<dbReference type="Proteomes" id="UP000075714">
    <property type="component" value="Unassembled WGS sequence"/>
</dbReference>
<comment type="caution">
    <text evidence="2">The sequence shown here is derived from an EMBL/GenBank/DDBJ whole genome shotgun (WGS) entry which is preliminary data.</text>
</comment>
<keyword evidence="3" id="KW-1185">Reference proteome</keyword>
<feature type="compositionally biased region" description="Low complexity" evidence="1">
    <location>
        <begin position="603"/>
        <end position="631"/>
    </location>
</feature>
<feature type="compositionally biased region" description="Basic and acidic residues" evidence="1">
    <location>
        <begin position="181"/>
        <end position="191"/>
    </location>
</feature>
<dbReference type="SUPFAM" id="SSF56300">
    <property type="entry name" value="Metallo-dependent phosphatases"/>
    <property type="match status" value="1"/>
</dbReference>
<sequence>MAWLHRLSTTAFRRDVLIVAGDVSDDLQELRYTLTVLKRRFAIVFFCPGNHELWVHGHSSRPRTDVSGAPAVGAGAEASASSRTTCPQQPQLQPPPIADSVSKLAAVMAAAEECGALVGPARLGRLRVVPLLAWHHKAFDTEPDIPGIPRASSLTISDYARCVWPQHIWRPADGYSSNADRPCDADPDSRDAAFSASASDASAAASSAGIGAGVGDGGQGSCEVAAWFDGLNDAPRGWRGILGSGSCGGGGGVSSCESGPGPPPVSGTAKAAAPSAPRAPDTGADAGARPGGAVPASAATTADLQRGEGRRGARSNGGDGKRVGGDISGAGGDGGGDDLISFSHFLPLQSLLPEKRFLTYPNLAKAVGSTYLGERVRRLGPQLHIFGHTHFAWDAVHQGVRYIQAPLAYPSERRFRLRTLLMGPAEAGPQAWEGEAAAEVEADSAAPQAAGGAAEAWPSGAAGDASDAGWLPLCVYRAHYKARIWGGCDGGDGGSDGGDGLPTASMLLEQGGGDGCGSPTGGGGGDGGGPLPSPPRAVPPAAGRSVEVLEWRAEWCPQQQASWSRYYDRNPRRPEDIALAPWVAERYSRRRRRRVAEAAAKAAGAGAAAQGSDESAPAGSAPVAAGAAATASERRRVALAVAEAVGEESPCSSGSDGAEEGEGEAGGHGEEQVDETELE</sequence>
<dbReference type="PANTHER" id="PTHR36492">
    <property type="match status" value="1"/>
</dbReference>
<dbReference type="OrthoDB" id="550558at2759"/>
<feature type="region of interest" description="Disordered" evidence="1">
    <location>
        <begin position="496"/>
        <end position="542"/>
    </location>
</feature>
<dbReference type="InterPro" id="IPR029052">
    <property type="entry name" value="Metallo-depent_PP-like"/>
</dbReference>
<evidence type="ECO:0000256" key="1">
    <source>
        <dbReference type="SAM" id="MobiDB-lite"/>
    </source>
</evidence>
<feature type="region of interest" description="Disordered" evidence="1">
    <location>
        <begin position="58"/>
        <end position="97"/>
    </location>
</feature>
<dbReference type="InterPro" id="IPR052963">
    <property type="entry name" value="Pantetheine_PDE"/>
</dbReference>
<feature type="region of interest" description="Disordered" evidence="1">
    <location>
        <begin position="249"/>
        <end position="332"/>
    </location>
</feature>